<gene>
    <name evidence="2" type="ORF">PS862_02728</name>
</gene>
<dbReference type="OrthoDB" id="7019385at2"/>
<dbReference type="AlphaFoldDB" id="A0A5E7KH59"/>
<evidence type="ECO:0000313" key="3">
    <source>
        <dbReference type="Proteomes" id="UP000385207"/>
    </source>
</evidence>
<proteinExistence type="predicted"/>
<dbReference type="Proteomes" id="UP000385207">
    <property type="component" value="Unassembled WGS sequence"/>
</dbReference>
<accession>A0A5E7KH59</accession>
<reference evidence="2 3" key="1">
    <citation type="submission" date="2019-09" db="EMBL/GenBank/DDBJ databases">
        <authorList>
            <person name="Chandra G."/>
            <person name="Truman W A."/>
        </authorList>
    </citation>
    <scope>NUCLEOTIDE SEQUENCE [LARGE SCALE GENOMIC DNA]</scope>
    <source>
        <strain evidence="2">PS862</strain>
    </source>
</reference>
<sequence>MSNTLTEEEMRRALFGASDPAQPITEPKAIVQPPLASPSAPKKASSRPTSPKLRVTLHVTREFEGEGEIFTYDANTLSTLVAEQEAKNAAKKKKFRYFDVVSINPI</sequence>
<dbReference type="EMBL" id="CABVII010000011">
    <property type="protein sequence ID" value="VVO98727.1"/>
    <property type="molecule type" value="Genomic_DNA"/>
</dbReference>
<feature type="compositionally biased region" description="Low complexity" evidence="1">
    <location>
        <begin position="33"/>
        <end position="52"/>
    </location>
</feature>
<evidence type="ECO:0000313" key="2">
    <source>
        <dbReference type="EMBL" id="VVO98727.1"/>
    </source>
</evidence>
<dbReference type="RefSeq" id="WP_150784077.1">
    <property type="nucleotide sequence ID" value="NZ_CABVII010000011.1"/>
</dbReference>
<evidence type="ECO:0000256" key="1">
    <source>
        <dbReference type="SAM" id="MobiDB-lite"/>
    </source>
</evidence>
<protein>
    <submittedName>
        <fullName evidence="2">Uncharacterized protein</fullName>
    </submittedName>
</protein>
<feature type="region of interest" description="Disordered" evidence="1">
    <location>
        <begin position="1"/>
        <end position="52"/>
    </location>
</feature>
<name>A0A5E7KH59_PSEFL</name>
<organism evidence="2 3">
    <name type="scientific">Pseudomonas fluorescens</name>
    <dbReference type="NCBI Taxonomy" id="294"/>
    <lineage>
        <taxon>Bacteria</taxon>
        <taxon>Pseudomonadati</taxon>
        <taxon>Pseudomonadota</taxon>
        <taxon>Gammaproteobacteria</taxon>
        <taxon>Pseudomonadales</taxon>
        <taxon>Pseudomonadaceae</taxon>
        <taxon>Pseudomonas</taxon>
    </lineage>
</organism>